<gene>
    <name evidence="3" type="ORF">SAMN05216575_10226</name>
    <name evidence="2" type="ORF">SIM71_14915</name>
</gene>
<feature type="transmembrane region" description="Helical" evidence="1">
    <location>
        <begin position="26"/>
        <end position="47"/>
    </location>
</feature>
<proteinExistence type="predicted"/>
<keyword evidence="1" id="KW-0812">Transmembrane</keyword>
<dbReference type="OrthoDB" id="7030579at2"/>
<keyword evidence="1" id="KW-1133">Transmembrane helix</keyword>
<dbReference type="AlphaFoldDB" id="A0A1G7ATE5"/>
<keyword evidence="1" id="KW-0472">Membrane</keyword>
<sequence length="323" mass="35685">MTEPNPFAPEPLVPISASRQLPVLPLHLVGVVLAMSVVSMLISLIGWLMNDVASDLTFWLRYVATYWLSHLLMAGLGVYWLANAYMERHSLAGYRQPATLVVSYGVLYLLLTWALGYASGQLYMWLYEQVDAHGSGRLLMSFGWWLVGLLSFCLGVLLPLWLLLHLFRGQAEMATGDVQVSGVTLAWCFALALLVAYLQLAGLMTQMVSGMLYGYELQGWEGVLNLIHGALYLLVAFLTARAVLPEQARGFNGGRLIVAVLITLLLWIGSALLCAVIMLALLWVGLVADIVLMLLFGLLQLALLWPFSRLGLRWGYRVQAAQA</sequence>
<dbReference type="RefSeq" id="WP_074676872.1">
    <property type="nucleotide sequence ID" value="NZ_CBCSET010000003.1"/>
</dbReference>
<keyword evidence="5" id="KW-1185">Reference proteome</keyword>
<evidence type="ECO:0000313" key="2">
    <source>
        <dbReference type="EMBL" id="MDX5993362.1"/>
    </source>
</evidence>
<evidence type="ECO:0000313" key="3">
    <source>
        <dbReference type="EMBL" id="SDE17970.1"/>
    </source>
</evidence>
<feature type="transmembrane region" description="Helical" evidence="1">
    <location>
        <begin position="138"/>
        <end position="164"/>
    </location>
</feature>
<feature type="transmembrane region" description="Helical" evidence="1">
    <location>
        <begin position="98"/>
        <end position="118"/>
    </location>
</feature>
<dbReference type="Proteomes" id="UP000182413">
    <property type="component" value="Unassembled WGS sequence"/>
</dbReference>
<dbReference type="Proteomes" id="UP001278050">
    <property type="component" value="Unassembled WGS sequence"/>
</dbReference>
<feature type="transmembrane region" description="Helical" evidence="1">
    <location>
        <begin position="67"/>
        <end position="86"/>
    </location>
</feature>
<evidence type="ECO:0000313" key="5">
    <source>
        <dbReference type="Proteomes" id="UP001278050"/>
    </source>
</evidence>
<reference evidence="2 5" key="2">
    <citation type="submission" date="2023-11" db="EMBL/GenBank/DDBJ databases">
        <title>MicrobeMod: A computational toolkit for identifying prokaryotic methylation and restriction-modification with nanopore sequencing.</title>
        <authorList>
            <person name="Crits-Christoph A."/>
            <person name="Kang S.C."/>
            <person name="Lee H."/>
            <person name="Ostrov N."/>
        </authorList>
    </citation>
    <scope>NUCLEOTIDE SEQUENCE [LARGE SCALE GENOMIC DNA]</scope>
    <source>
        <strain evidence="2 5">ATCC BAA-571</strain>
    </source>
</reference>
<reference evidence="3 4" key="1">
    <citation type="submission" date="2016-10" db="EMBL/GenBank/DDBJ databases">
        <authorList>
            <person name="de Groot N.N."/>
        </authorList>
    </citation>
    <scope>NUCLEOTIDE SEQUENCE [LARGE SCALE GENOMIC DNA]</scope>
    <source>
        <strain evidence="3 4">JCM 10630</strain>
    </source>
</reference>
<feature type="transmembrane region" description="Helical" evidence="1">
    <location>
        <begin position="290"/>
        <end position="307"/>
    </location>
</feature>
<name>A0A1G7ATE5_9GAMM</name>
<protein>
    <submittedName>
        <fullName evidence="3">Uncharacterized protein</fullName>
    </submittedName>
</protein>
<accession>A0A1G7ATE5</accession>
<dbReference type="EMBL" id="FNAE01000002">
    <property type="protein sequence ID" value="SDE17970.1"/>
    <property type="molecule type" value="Genomic_DNA"/>
</dbReference>
<dbReference type="EMBL" id="JAWXXP010000001">
    <property type="protein sequence ID" value="MDX5993362.1"/>
    <property type="molecule type" value="Genomic_DNA"/>
</dbReference>
<feature type="transmembrane region" description="Helical" evidence="1">
    <location>
        <begin position="223"/>
        <end position="244"/>
    </location>
</feature>
<evidence type="ECO:0000256" key="1">
    <source>
        <dbReference type="SAM" id="Phobius"/>
    </source>
</evidence>
<feature type="transmembrane region" description="Helical" evidence="1">
    <location>
        <begin position="185"/>
        <end position="203"/>
    </location>
</feature>
<feature type="transmembrane region" description="Helical" evidence="1">
    <location>
        <begin position="256"/>
        <end position="284"/>
    </location>
</feature>
<organism evidence="3 4">
    <name type="scientific">Ectopseudomonas alcaliphila</name>
    <dbReference type="NCBI Taxonomy" id="101564"/>
    <lineage>
        <taxon>Bacteria</taxon>
        <taxon>Pseudomonadati</taxon>
        <taxon>Pseudomonadota</taxon>
        <taxon>Gammaproteobacteria</taxon>
        <taxon>Pseudomonadales</taxon>
        <taxon>Pseudomonadaceae</taxon>
        <taxon>Ectopseudomonas</taxon>
    </lineage>
</organism>
<evidence type="ECO:0000313" key="4">
    <source>
        <dbReference type="Proteomes" id="UP000182413"/>
    </source>
</evidence>